<dbReference type="InterPro" id="IPR005467">
    <property type="entry name" value="His_kinase_dom"/>
</dbReference>
<dbReference type="InterPro" id="IPR050351">
    <property type="entry name" value="BphY/WalK/GraS-like"/>
</dbReference>
<dbReference type="AlphaFoldDB" id="E0TI31"/>
<dbReference type="HOGENOM" id="CLU_670560_0_0_5"/>
<keyword evidence="3" id="KW-0808">Transferase</keyword>
<dbReference type="GO" id="GO:0000155">
    <property type="term" value="F:phosphorelay sensor kinase activity"/>
    <property type="evidence" value="ECO:0007669"/>
    <property type="project" value="InterPro"/>
</dbReference>
<proteinExistence type="predicted"/>
<dbReference type="eggNOG" id="COG4251">
    <property type="taxonomic scope" value="Bacteria"/>
</dbReference>
<dbReference type="OrthoDB" id="9760752at2"/>
<evidence type="ECO:0000256" key="1">
    <source>
        <dbReference type="ARBA" id="ARBA00000085"/>
    </source>
</evidence>
<dbReference type="EC" id="2.7.13.3" evidence="2"/>
<dbReference type="PROSITE" id="PS50109">
    <property type="entry name" value="HIS_KIN"/>
    <property type="match status" value="1"/>
</dbReference>
<reference evidence="6 7" key="2">
    <citation type="journal article" date="2011" name="J. Bacteriol.">
        <title>Complete genome sequence of strain HTCC2503T of Parvularcula bermudensis, the type species of the order "Parvularculales" in the class Alphaproteobacteria.</title>
        <authorList>
            <person name="Oh H.M."/>
            <person name="Kang I."/>
            <person name="Vergin K.L."/>
            <person name="Kang D."/>
            <person name="Rhee K.H."/>
            <person name="Giovannoni S.J."/>
            <person name="Cho J.C."/>
        </authorList>
    </citation>
    <scope>NUCLEOTIDE SEQUENCE [LARGE SCALE GENOMIC DNA]</scope>
    <source>
        <strain evidence="7">ATCC BAA-594 / HTCC2503 / KCTC 12087</strain>
    </source>
</reference>
<reference evidence="7" key="1">
    <citation type="submission" date="2010-08" db="EMBL/GenBank/DDBJ databases">
        <title>Genome sequence of Parvularcula bermudensis HTCC2503.</title>
        <authorList>
            <person name="Kang D.-M."/>
            <person name="Oh H.-M."/>
            <person name="Cho J.-C."/>
        </authorList>
    </citation>
    <scope>NUCLEOTIDE SEQUENCE [LARGE SCALE GENOMIC DNA]</scope>
    <source>
        <strain evidence="7">ATCC BAA-594 / HTCC2503 / KCTC 12087</strain>
    </source>
</reference>
<protein>
    <recommendedName>
        <fullName evidence="2">histidine kinase</fullName>
        <ecNumber evidence="2">2.7.13.3</ecNumber>
    </recommendedName>
</protein>
<feature type="domain" description="Histidine kinase" evidence="5">
    <location>
        <begin position="170"/>
        <end position="378"/>
    </location>
</feature>
<dbReference type="SUPFAM" id="SSF47384">
    <property type="entry name" value="Homodimeric domain of signal transducing histidine kinase"/>
    <property type="match status" value="1"/>
</dbReference>
<dbReference type="PANTHER" id="PTHR42878">
    <property type="entry name" value="TWO-COMPONENT HISTIDINE KINASE"/>
    <property type="match status" value="1"/>
</dbReference>
<gene>
    <name evidence="6" type="ordered locus">PB2503_06522</name>
</gene>
<comment type="catalytic activity">
    <reaction evidence="1">
        <text>ATP + protein L-histidine = ADP + protein N-phospho-L-histidine.</text>
        <dbReference type="EC" id="2.7.13.3"/>
    </reaction>
</comment>
<dbReference type="InterPro" id="IPR035965">
    <property type="entry name" value="PAS-like_dom_sf"/>
</dbReference>
<evidence type="ECO:0000313" key="6">
    <source>
        <dbReference type="EMBL" id="ADM09370.1"/>
    </source>
</evidence>
<dbReference type="Pfam" id="PF02518">
    <property type="entry name" value="HATPase_c"/>
    <property type="match status" value="1"/>
</dbReference>
<dbReference type="GO" id="GO:0007234">
    <property type="term" value="P:osmosensory signaling via phosphorelay pathway"/>
    <property type="evidence" value="ECO:0007669"/>
    <property type="project" value="TreeGrafter"/>
</dbReference>
<evidence type="ECO:0000313" key="7">
    <source>
        <dbReference type="Proteomes" id="UP000001302"/>
    </source>
</evidence>
<evidence type="ECO:0000256" key="2">
    <source>
        <dbReference type="ARBA" id="ARBA00012438"/>
    </source>
</evidence>
<dbReference type="KEGG" id="pbr:PB2503_06522"/>
<dbReference type="SUPFAM" id="SSF55874">
    <property type="entry name" value="ATPase domain of HSP90 chaperone/DNA topoisomerase II/histidine kinase"/>
    <property type="match status" value="1"/>
</dbReference>
<dbReference type="Gene3D" id="3.30.565.10">
    <property type="entry name" value="Histidine kinase-like ATPase, C-terminal domain"/>
    <property type="match status" value="1"/>
</dbReference>
<evidence type="ECO:0000256" key="4">
    <source>
        <dbReference type="ARBA" id="ARBA00022777"/>
    </source>
</evidence>
<sequence>MEENSSADRSLSEVIQRCYFEQNPIATIVVGKSGEIVLANRQLERLLRIDRGDLASVSPLSLSLLFSGDPRQMIGEMISVAGRGRVYLEPKTEGWKKADRIAFDVTPLTLSDRKKVDYVLLSHCQYDQYTAKMAKLTTRQAALRWETAREKNIRDQLEREYVELEEFSRMAAHDLKAPLRHLFTLMNTLQSDYGEVFPDEAATLLNFAEKSARRLHSLVSDLLGHARCGKQSLSLDTVSVEQAVHWVERDLIEEIDKYAGTILTPTVDACIRADRSLLHQLLQNLIGNALKYRSPERAPVIHIQLDPEEGRLTVGDNGVGFDNSQKEKIFGAFQRLPSTSHIEGSGVGLATCQRICQRHGWKITAEGEPDKGALFTVTGIEMAEEEVKPPTETDCGSPIYLVSGARAETA</sequence>
<evidence type="ECO:0000259" key="5">
    <source>
        <dbReference type="PROSITE" id="PS50109"/>
    </source>
</evidence>
<dbReference type="InterPro" id="IPR036890">
    <property type="entry name" value="HATPase_C_sf"/>
</dbReference>
<dbReference type="STRING" id="314260.PB2503_06522"/>
<dbReference type="InterPro" id="IPR036097">
    <property type="entry name" value="HisK_dim/P_sf"/>
</dbReference>
<accession>E0TI31</accession>
<dbReference type="SMART" id="SM00387">
    <property type="entry name" value="HATPase_c"/>
    <property type="match status" value="1"/>
</dbReference>
<dbReference type="InterPro" id="IPR003594">
    <property type="entry name" value="HATPase_dom"/>
</dbReference>
<dbReference type="InterPro" id="IPR003661">
    <property type="entry name" value="HisK_dim/P_dom"/>
</dbReference>
<dbReference type="GO" id="GO:0000156">
    <property type="term" value="F:phosphorelay response regulator activity"/>
    <property type="evidence" value="ECO:0007669"/>
    <property type="project" value="TreeGrafter"/>
</dbReference>
<evidence type="ECO:0000256" key="3">
    <source>
        <dbReference type="ARBA" id="ARBA00022679"/>
    </source>
</evidence>
<name>E0TI31_PARBH</name>
<organism evidence="6 7">
    <name type="scientific">Parvularcula bermudensis (strain ATCC BAA-594 / HTCC2503 / KCTC 12087)</name>
    <dbReference type="NCBI Taxonomy" id="314260"/>
    <lineage>
        <taxon>Bacteria</taxon>
        <taxon>Pseudomonadati</taxon>
        <taxon>Pseudomonadota</taxon>
        <taxon>Alphaproteobacteria</taxon>
        <taxon>Parvularculales</taxon>
        <taxon>Parvularculaceae</taxon>
        <taxon>Parvularcula</taxon>
    </lineage>
</organism>
<dbReference type="EMBL" id="CP002156">
    <property type="protein sequence ID" value="ADM09370.1"/>
    <property type="molecule type" value="Genomic_DNA"/>
</dbReference>
<keyword evidence="4 6" id="KW-0418">Kinase</keyword>
<dbReference type="Gene3D" id="1.10.287.130">
    <property type="match status" value="1"/>
</dbReference>
<keyword evidence="7" id="KW-1185">Reference proteome</keyword>
<dbReference type="SUPFAM" id="SSF55785">
    <property type="entry name" value="PYP-like sensor domain (PAS domain)"/>
    <property type="match status" value="1"/>
</dbReference>
<dbReference type="CDD" id="cd00082">
    <property type="entry name" value="HisKA"/>
    <property type="match status" value="1"/>
</dbReference>
<dbReference type="RefSeq" id="WP_013300344.1">
    <property type="nucleotide sequence ID" value="NC_014414.1"/>
</dbReference>
<dbReference type="GO" id="GO:0030295">
    <property type="term" value="F:protein kinase activator activity"/>
    <property type="evidence" value="ECO:0007669"/>
    <property type="project" value="TreeGrafter"/>
</dbReference>
<dbReference type="PANTHER" id="PTHR42878:SF15">
    <property type="entry name" value="BACTERIOPHYTOCHROME"/>
    <property type="match status" value="1"/>
</dbReference>
<dbReference type="Proteomes" id="UP000001302">
    <property type="component" value="Chromosome"/>
</dbReference>